<keyword evidence="4" id="KW-1185">Reference proteome</keyword>
<feature type="compositionally biased region" description="Basic and acidic residues" evidence="2">
    <location>
        <begin position="658"/>
        <end position="670"/>
    </location>
</feature>
<feature type="region of interest" description="Disordered" evidence="2">
    <location>
        <begin position="1340"/>
        <end position="1472"/>
    </location>
</feature>
<evidence type="ECO:0000256" key="1">
    <source>
        <dbReference type="SAM" id="Coils"/>
    </source>
</evidence>
<feature type="compositionally biased region" description="Polar residues" evidence="2">
    <location>
        <begin position="1218"/>
        <end position="1228"/>
    </location>
</feature>
<organism evidence="3 4">
    <name type="scientific">Elysia marginata</name>
    <dbReference type="NCBI Taxonomy" id="1093978"/>
    <lineage>
        <taxon>Eukaryota</taxon>
        <taxon>Metazoa</taxon>
        <taxon>Spiralia</taxon>
        <taxon>Lophotrochozoa</taxon>
        <taxon>Mollusca</taxon>
        <taxon>Gastropoda</taxon>
        <taxon>Heterobranchia</taxon>
        <taxon>Euthyneura</taxon>
        <taxon>Panpulmonata</taxon>
        <taxon>Sacoglossa</taxon>
        <taxon>Placobranchoidea</taxon>
        <taxon>Plakobranchidae</taxon>
        <taxon>Elysia</taxon>
    </lineage>
</organism>
<dbReference type="PANTHER" id="PTHR12156:SF5">
    <property type="entry name" value="FI18040P1"/>
    <property type="match status" value="1"/>
</dbReference>
<feature type="region of interest" description="Disordered" evidence="2">
    <location>
        <begin position="566"/>
        <end position="724"/>
    </location>
</feature>
<dbReference type="Proteomes" id="UP000762676">
    <property type="component" value="Unassembled WGS sequence"/>
</dbReference>
<dbReference type="InterPro" id="IPR008984">
    <property type="entry name" value="SMAD_FHA_dom_sf"/>
</dbReference>
<dbReference type="EMBL" id="BMAT01010179">
    <property type="protein sequence ID" value="GFS21818.1"/>
    <property type="molecule type" value="Genomic_DNA"/>
</dbReference>
<feature type="compositionally biased region" description="Basic and acidic residues" evidence="2">
    <location>
        <begin position="751"/>
        <end position="764"/>
    </location>
</feature>
<feature type="region of interest" description="Disordered" evidence="2">
    <location>
        <begin position="1710"/>
        <end position="1752"/>
    </location>
</feature>
<evidence type="ECO:0000256" key="2">
    <source>
        <dbReference type="SAM" id="MobiDB-lite"/>
    </source>
</evidence>
<feature type="compositionally biased region" description="Basic and acidic residues" evidence="2">
    <location>
        <begin position="972"/>
        <end position="981"/>
    </location>
</feature>
<feature type="non-terminal residue" evidence="3">
    <location>
        <position position="1"/>
    </location>
</feature>
<feature type="compositionally biased region" description="Basic residues" evidence="2">
    <location>
        <begin position="689"/>
        <end position="699"/>
    </location>
</feature>
<keyword evidence="1" id="KW-0175">Coiled coil</keyword>
<feature type="compositionally biased region" description="Low complexity" evidence="2">
    <location>
        <begin position="805"/>
        <end position="820"/>
    </location>
</feature>
<feature type="compositionally biased region" description="Basic and acidic residues" evidence="2">
    <location>
        <begin position="1340"/>
        <end position="1354"/>
    </location>
</feature>
<feature type="region of interest" description="Disordered" evidence="2">
    <location>
        <begin position="398"/>
        <end position="520"/>
    </location>
</feature>
<dbReference type="InterPro" id="IPR052212">
    <property type="entry name" value="PH-like_domain"/>
</dbReference>
<feature type="region of interest" description="Disordered" evidence="2">
    <location>
        <begin position="1195"/>
        <end position="1240"/>
    </location>
</feature>
<feature type="compositionally biased region" description="Basic and acidic residues" evidence="2">
    <location>
        <begin position="436"/>
        <end position="445"/>
    </location>
</feature>
<feature type="compositionally biased region" description="Acidic residues" evidence="2">
    <location>
        <begin position="450"/>
        <end position="498"/>
    </location>
</feature>
<feature type="coiled-coil region" evidence="1">
    <location>
        <begin position="121"/>
        <end position="155"/>
    </location>
</feature>
<evidence type="ECO:0000313" key="3">
    <source>
        <dbReference type="EMBL" id="GFS21818.1"/>
    </source>
</evidence>
<feature type="compositionally biased region" description="Low complexity" evidence="2">
    <location>
        <begin position="961"/>
        <end position="971"/>
    </location>
</feature>
<dbReference type="SUPFAM" id="SSF49879">
    <property type="entry name" value="SMAD/FHA domain"/>
    <property type="match status" value="1"/>
</dbReference>
<feature type="compositionally biased region" description="Polar residues" evidence="2">
    <location>
        <begin position="603"/>
        <end position="613"/>
    </location>
</feature>
<feature type="region of interest" description="Disordered" evidence="2">
    <location>
        <begin position="1084"/>
        <end position="1177"/>
    </location>
</feature>
<feature type="compositionally biased region" description="Basic and acidic residues" evidence="2">
    <location>
        <begin position="822"/>
        <end position="832"/>
    </location>
</feature>
<feature type="compositionally biased region" description="Polar residues" evidence="2">
    <location>
        <begin position="1713"/>
        <end position="1723"/>
    </location>
</feature>
<feature type="compositionally biased region" description="Basic and acidic residues" evidence="2">
    <location>
        <begin position="883"/>
        <end position="896"/>
    </location>
</feature>
<feature type="compositionally biased region" description="Acidic residues" evidence="2">
    <location>
        <begin position="1229"/>
        <end position="1240"/>
    </location>
</feature>
<gene>
    <name evidence="3" type="ORF">ElyMa_005093000</name>
</gene>
<accession>A0AAV4JJD9</accession>
<proteinExistence type="predicted"/>
<feature type="compositionally biased region" description="Basic and acidic residues" evidence="2">
    <location>
        <begin position="1725"/>
        <end position="1735"/>
    </location>
</feature>
<feature type="compositionally biased region" description="Polar residues" evidence="2">
    <location>
        <begin position="897"/>
        <end position="907"/>
    </location>
</feature>
<feature type="compositionally biased region" description="Basic and acidic residues" evidence="2">
    <location>
        <begin position="854"/>
        <end position="866"/>
    </location>
</feature>
<feature type="coiled-coil region" evidence="1">
    <location>
        <begin position="336"/>
        <end position="366"/>
    </location>
</feature>
<feature type="compositionally biased region" description="Basic and acidic residues" evidence="2">
    <location>
        <begin position="631"/>
        <end position="648"/>
    </location>
</feature>
<sequence>LKGPEVLPWSHCYFENIGGEVTLCPCEGALCTVNGVDVDAPTKLSQGDTILLGKTNMFTFSLPNESQIPIGFGAALDPRRSWENSSMLTSSIGSLSDLPSPVSKVPPPQMFNPSLEVEHSFKTEVDRIRAAKERLEDVRREAERREEANQDMEEKLWAQHERQKDELQADRIRLSHLTDAARRDLDLAQSDIRARRGRLMQQEEEYQAQLRKKISRAHGNSIEDPSQDSAEIIQSDIDGKDNLLASLSDGEMSPSISGEIGADIRVRKSSLQGKIKDLAQREFLHTLNLRDSARTLGWQEAQVAQEFERRQWELRERKSQIDQREAEYLARSAVILQDIQAQKAEVDKLAAQQEQLELYLEEKQDLLYVGLDTPRPVRSACSELGLNDVDTDQTQTVDFAGDFPSKTASTQELGDSGNFRKISGENAGQKRVNVGEGRRIWKKENGNASSDDDYDDEDDDDGNYNDDDDDDDDDDEEEEGGEEEEEDSDSSDNDFEEDEVKKKEIGDAEKAIDHLDGEEVMEHDFIKDKYPSINASRKNADEVDDTTENSGYFDILDETCHDISRKHPNLSNITSMRSAGSGRPSRGRTRIQRMRPAPLPQVDTLQDSASPDKSITDAAAAVTARLYQPRAPRDDLKGNYLKGSKERISSPLSSPVLQRKEFNRGSRDSPLRTLSSSSERDRESPPKHSFLRKGSKKQRTSPVHLPVSPSGRLRDKDAQTVPKFDYLRKGSRKDYVAEVDKDMINVSQAEIKTHDYLRRKDATDLRGSPRQRMAKEEDAEKHSFLRRSDKQYVGKPHERLKRHSSIPGHESSHSSQPSKSYGGREETAKETPVHGNAEPVEKNAALHTKKKTKRDISGPEKEEIKHERKHLNKTRSTQNAYPEHQKTSKEKPHRNINDSLDNANAEQCLSKRQRRTKQNFHDQDSSSENIPKHKYLKKGSGKQPSINPTPSSSVKKDKASTEPPSSSYSETKSNRPKEHFRTIPRSQSYPGPDSFPISRDARSRIRLVSSMTSLASVPELSSEEEKHEQQQSRDAQVVGTYRLRKRPKARQMEDQEWRRHSHPEGEQLASALAEYMERMEGGLATERNVGGDSVSNATCSVGDLALPLESRSRQEKRTSKYPTDVPEIVVSSYDSNPSSPRNSQDKHKSSGVKVRLPLKPKATNVRRNKPARYDNSGANIIPDVLESITKTIADRTQTDIGNHPVSDKEIHGEDESEMQVTRASSTTDSDVDISQDSLDEFDTNEKACNIIENNDDDDNILSRYDSLKDDLEMSQEENAAVGDVPNTQTDAEGRLDELQKTEMVRFSTEREIHVKCQVPDIQRDMEAVDSIVDSKADLQDHAQVKNSKPSKEHTTSASAKPAKPSHKQSAHGVIGTPLKMSDSEKPRSRIRSRNVAGKVASLEKTQHSKQTRSSMSPQRGRILEKSEDTATPSGNTKKRRPKSDSGPPSSSFSPGRRNPLSPGANRSMKRPDRGQESLFFHRAHSAPSRVESTYRADYVDHTNAALGEDVPTVKKRVRDLFAPSEDLAYPDTESPHSEANAVSPGVFFKPYEGQTFPPIHEVEGFRGMPERSETLFRSSGSIPAYDRGPEFANLQHDSKVNAKTAREQQEVQIIAHDTSQIPNVDEHLPIDTSLRAGQNVQTLEQKTKQRDINALPLHPQHTDKFSADENSRERPQEQATLPGKLVQIGPNTFRLVSTDSDTQRPLEQVLTLDPNSSCPTTVGDSRGREREETRWHSQLSEDDPVSSAQQQIQALQEVLQQLSPR</sequence>
<feature type="region of interest" description="Disordered" evidence="2">
    <location>
        <begin position="750"/>
        <end position="1000"/>
    </location>
</feature>
<feature type="compositionally biased region" description="Basic and acidic residues" evidence="2">
    <location>
        <begin position="1660"/>
        <end position="1676"/>
    </location>
</feature>
<evidence type="ECO:0000313" key="4">
    <source>
        <dbReference type="Proteomes" id="UP000762676"/>
    </source>
</evidence>
<feature type="compositionally biased region" description="Basic and acidic residues" evidence="2">
    <location>
        <begin position="1050"/>
        <end position="1065"/>
    </location>
</feature>
<dbReference type="Gene3D" id="2.60.200.20">
    <property type="match status" value="1"/>
</dbReference>
<feature type="compositionally biased region" description="Basic and acidic residues" evidence="2">
    <location>
        <begin position="499"/>
        <end position="520"/>
    </location>
</feature>
<feature type="compositionally biased region" description="Polar residues" evidence="2">
    <location>
        <begin position="942"/>
        <end position="953"/>
    </location>
</feature>
<dbReference type="PANTHER" id="PTHR12156">
    <property type="entry name" value="PLECKSTRIN HOMOLOGY-LIKE DOMAIN, FAMILY B, MEMBER 3"/>
    <property type="match status" value="1"/>
</dbReference>
<feature type="region of interest" description="Disordered" evidence="2">
    <location>
        <begin position="1012"/>
        <end position="1068"/>
    </location>
</feature>
<feature type="compositionally biased region" description="Basic and acidic residues" evidence="2">
    <location>
        <begin position="773"/>
        <end position="797"/>
    </location>
</feature>
<comment type="caution">
    <text evidence="3">The sequence shown here is derived from an EMBL/GenBank/DDBJ whole genome shotgun (WGS) entry which is preliminary data.</text>
</comment>
<protein>
    <submittedName>
        <fullName evidence="3">Kinesin-like protein KIF16B</fullName>
    </submittedName>
</protein>
<feature type="compositionally biased region" description="Polar residues" evidence="2">
    <location>
        <begin position="1132"/>
        <end position="1142"/>
    </location>
</feature>
<reference evidence="3 4" key="1">
    <citation type="journal article" date="2021" name="Elife">
        <title>Chloroplast acquisition without the gene transfer in kleptoplastic sea slugs, Plakobranchus ocellatus.</title>
        <authorList>
            <person name="Maeda T."/>
            <person name="Takahashi S."/>
            <person name="Yoshida T."/>
            <person name="Shimamura S."/>
            <person name="Takaki Y."/>
            <person name="Nagai Y."/>
            <person name="Toyoda A."/>
            <person name="Suzuki Y."/>
            <person name="Arimoto A."/>
            <person name="Ishii H."/>
            <person name="Satoh N."/>
            <person name="Nishiyama T."/>
            <person name="Hasebe M."/>
            <person name="Maruyama T."/>
            <person name="Minagawa J."/>
            <person name="Obokata J."/>
            <person name="Shigenobu S."/>
        </authorList>
    </citation>
    <scope>NUCLEOTIDE SEQUENCE [LARGE SCALE GENOMIC DNA]</scope>
</reference>
<feature type="region of interest" description="Disordered" evidence="2">
    <location>
        <begin position="1642"/>
        <end position="1681"/>
    </location>
</feature>
<name>A0AAV4JJD9_9GAST</name>
<feature type="compositionally biased region" description="Low complexity" evidence="2">
    <location>
        <begin position="1444"/>
        <end position="1457"/>
    </location>
</feature>